<proteinExistence type="predicted"/>
<reference evidence="1 2" key="1">
    <citation type="submission" date="2019-10" db="EMBL/GenBank/DDBJ databases">
        <title>Assembly and Annotation for the nematode Trichostrongylus colubriformis.</title>
        <authorList>
            <person name="Martin J."/>
        </authorList>
    </citation>
    <scope>NUCLEOTIDE SEQUENCE [LARGE SCALE GENOMIC DNA]</scope>
    <source>
        <strain evidence="1">G859</strain>
        <tissue evidence="1">Whole worm</tissue>
    </source>
</reference>
<dbReference type="AlphaFoldDB" id="A0AAN8IEY6"/>
<keyword evidence="2" id="KW-1185">Reference proteome</keyword>
<name>A0AAN8IEY6_TRICO</name>
<gene>
    <name evidence="1" type="ORF">GCK32_019384</name>
</gene>
<sequence>MGPPTTRARAKATNSGVVATQQQITLIKDEGTPGAAEVAVNKAQAVEHLLAEATAERLINPAGSSAGISALGVPRQTAERLSAWTPAALGLRFSLAVASYGQLMLQLWRHRPLCTAVPFSQIVRPEADR</sequence>
<evidence type="ECO:0000313" key="1">
    <source>
        <dbReference type="EMBL" id="KAK5972119.1"/>
    </source>
</evidence>
<dbReference type="EMBL" id="WIXE01017010">
    <property type="protein sequence ID" value="KAK5972119.1"/>
    <property type="molecule type" value="Genomic_DNA"/>
</dbReference>
<comment type="caution">
    <text evidence="1">The sequence shown here is derived from an EMBL/GenBank/DDBJ whole genome shotgun (WGS) entry which is preliminary data.</text>
</comment>
<dbReference type="Proteomes" id="UP001331761">
    <property type="component" value="Unassembled WGS sequence"/>
</dbReference>
<evidence type="ECO:0000313" key="2">
    <source>
        <dbReference type="Proteomes" id="UP001331761"/>
    </source>
</evidence>
<protein>
    <submittedName>
        <fullName evidence="1">Uncharacterized protein</fullName>
    </submittedName>
</protein>
<organism evidence="1 2">
    <name type="scientific">Trichostrongylus colubriformis</name>
    <name type="common">Black scour worm</name>
    <dbReference type="NCBI Taxonomy" id="6319"/>
    <lineage>
        <taxon>Eukaryota</taxon>
        <taxon>Metazoa</taxon>
        <taxon>Ecdysozoa</taxon>
        <taxon>Nematoda</taxon>
        <taxon>Chromadorea</taxon>
        <taxon>Rhabditida</taxon>
        <taxon>Rhabditina</taxon>
        <taxon>Rhabditomorpha</taxon>
        <taxon>Strongyloidea</taxon>
        <taxon>Trichostrongylidae</taxon>
        <taxon>Trichostrongylus</taxon>
    </lineage>
</organism>
<accession>A0AAN8IEY6</accession>